<dbReference type="EMBL" id="JAATVY010000006">
    <property type="protein sequence ID" value="NJC70458.1"/>
    <property type="molecule type" value="Genomic_DNA"/>
</dbReference>
<feature type="transmembrane region" description="Helical" evidence="2">
    <location>
        <begin position="36"/>
        <end position="56"/>
    </location>
</feature>
<proteinExistence type="predicted"/>
<dbReference type="InterPro" id="IPR046291">
    <property type="entry name" value="DUF6328"/>
</dbReference>
<evidence type="ECO:0000313" key="3">
    <source>
        <dbReference type="EMBL" id="NJC70458.1"/>
    </source>
</evidence>
<sequence length="178" mass="19461">MAAVDDATDRDAAVDGRQETSAERADRNFTELLQELRVAQTGVQILFAFLLTLPFTQGFGRVSTQQRVVYLATLIATALATSCLIAPVSHHRILFRRRRKPQLVDEANRLALVGLALLLIAVVGAVYLIFSVVAGAALAGVVAGALGLWLAFVWYLQPLLQRRSLPRPGDLRVTGERR</sequence>
<comment type="caution">
    <text evidence="3">The sequence shown here is derived from an EMBL/GenBank/DDBJ whole genome shotgun (WGS) entry which is preliminary data.</text>
</comment>
<dbReference type="Pfam" id="PF19853">
    <property type="entry name" value="DUF6328"/>
    <property type="match status" value="1"/>
</dbReference>
<evidence type="ECO:0000256" key="1">
    <source>
        <dbReference type="SAM" id="MobiDB-lite"/>
    </source>
</evidence>
<gene>
    <name evidence="3" type="ORF">HC031_12150</name>
</gene>
<protein>
    <recommendedName>
        <fullName evidence="5">Sodium:proton antiporter</fullName>
    </recommendedName>
</protein>
<feature type="transmembrane region" description="Helical" evidence="2">
    <location>
        <begin position="136"/>
        <end position="156"/>
    </location>
</feature>
<dbReference type="Proteomes" id="UP000722989">
    <property type="component" value="Unassembled WGS sequence"/>
</dbReference>
<organism evidence="3 4">
    <name type="scientific">Planosporangium thailandense</name>
    <dbReference type="NCBI Taxonomy" id="765197"/>
    <lineage>
        <taxon>Bacteria</taxon>
        <taxon>Bacillati</taxon>
        <taxon>Actinomycetota</taxon>
        <taxon>Actinomycetes</taxon>
        <taxon>Micromonosporales</taxon>
        <taxon>Micromonosporaceae</taxon>
        <taxon>Planosporangium</taxon>
    </lineage>
</organism>
<feature type="transmembrane region" description="Helical" evidence="2">
    <location>
        <begin position="110"/>
        <end position="130"/>
    </location>
</feature>
<accession>A0ABX0XXC3</accession>
<evidence type="ECO:0000256" key="2">
    <source>
        <dbReference type="SAM" id="Phobius"/>
    </source>
</evidence>
<keyword evidence="2" id="KW-0812">Transmembrane</keyword>
<reference evidence="3 4" key="1">
    <citation type="submission" date="2020-03" db="EMBL/GenBank/DDBJ databases">
        <title>WGS of the type strain of Planosporangium spp.</title>
        <authorList>
            <person name="Thawai C."/>
        </authorList>
    </citation>
    <scope>NUCLEOTIDE SEQUENCE [LARGE SCALE GENOMIC DNA]</scope>
    <source>
        <strain evidence="3 4">TBRC 5610</strain>
    </source>
</reference>
<name>A0ABX0XXC3_9ACTN</name>
<evidence type="ECO:0000313" key="4">
    <source>
        <dbReference type="Proteomes" id="UP000722989"/>
    </source>
</evidence>
<feature type="transmembrane region" description="Helical" evidence="2">
    <location>
        <begin position="68"/>
        <end position="89"/>
    </location>
</feature>
<keyword evidence="2" id="KW-1133">Transmembrane helix</keyword>
<evidence type="ECO:0008006" key="5">
    <source>
        <dbReference type="Google" id="ProtNLM"/>
    </source>
</evidence>
<keyword evidence="4" id="KW-1185">Reference proteome</keyword>
<keyword evidence="2" id="KW-0472">Membrane</keyword>
<feature type="compositionally biased region" description="Basic and acidic residues" evidence="1">
    <location>
        <begin position="7"/>
        <end position="22"/>
    </location>
</feature>
<feature type="region of interest" description="Disordered" evidence="1">
    <location>
        <begin position="1"/>
        <end position="22"/>
    </location>
</feature>